<name>A0A9Q8P425_PASFU</name>
<evidence type="ECO:0000313" key="2">
    <source>
        <dbReference type="EMBL" id="UJO12630.1"/>
    </source>
</evidence>
<proteinExistence type="predicted"/>
<reference evidence="2" key="2">
    <citation type="journal article" date="2022" name="Microb. Genom.">
        <title>A chromosome-scale genome assembly of the tomato pathogen Cladosporium fulvum reveals a compartmentalized genome architecture and the presence of a dispensable chromosome.</title>
        <authorList>
            <person name="Zaccaron A.Z."/>
            <person name="Chen L.H."/>
            <person name="Samaras A."/>
            <person name="Stergiopoulos I."/>
        </authorList>
    </citation>
    <scope>NUCLEOTIDE SEQUENCE</scope>
    <source>
        <strain evidence="2">Race5_Kim</strain>
    </source>
</reference>
<evidence type="ECO:0008006" key="4">
    <source>
        <dbReference type="Google" id="ProtNLM"/>
    </source>
</evidence>
<keyword evidence="3" id="KW-1185">Reference proteome</keyword>
<accession>A0A9Q8P425</accession>
<feature type="compositionally biased region" description="Basic residues" evidence="1">
    <location>
        <begin position="60"/>
        <end position="72"/>
    </location>
</feature>
<feature type="region of interest" description="Disordered" evidence="1">
    <location>
        <begin position="1"/>
        <end position="79"/>
    </location>
</feature>
<evidence type="ECO:0000313" key="3">
    <source>
        <dbReference type="Proteomes" id="UP000756132"/>
    </source>
</evidence>
<sequence>MEMATNNQNKRKRGAATHVKIAEKAPTRTNPTRTNPTRTATTKTLIAPPDLSSEDESQPKRPKNSKKPRKNRANPSTKHFRFLELPGELRTNIYDLVLADSSVTLRRSARRRKKPTKRNDEDSPNWQDNIVVASPLTQVNKQICAEFFHAAAISADIRTTVVDFEFGHIITFLNRLTEGLLDKMKAGEEDKAPKRNFTITLQHLDKHVEDDKTLRRWLNRMEVPEKKGTNIDFRYICSPLPVRDLSWQIPSHLVALFGGALSIPSPTLPRRIIDGAPTYSEGGRGAEERAKIVGAADLAQGWK</sequence>
<reference evidence="2" key="1">
    <citation type="submission" date="2021-12" db="EMBL/GenBank/DDBJ databases">
        <authorList>
            <person name="Zaccaron A."/>
            <person name="Stergiopoulos I."/>
        </authorList>
    </citation>
    <scope>NUCLEOTIDE SEQUENCE</scope>
    <source>
        <strain evidence="2">Race5_Kim</strain>
    </source>
</reference>
<feature type="compositionally biased region" description="Basic residues" evidence="1">
    <location>
        <begin position="107"/>
        <end position="116"/>
    </location>
</feature>
<feature type="compositionally biased region" description="Low complexity" evidence="1">
    <location>
        <begin position="27"/>
        <end position="44"/>
    </location>
</feature>
<dbReference type="GeneID" id="71979933"/>
<dbReference type="PANTHER" id="PTHR38790">
    <property type="entry name" value="2EXR DOMAIN-CONTAINING PROTEIN-RELATED"/>
    <property type="match status" value="1"/>
</dbReference>
<gene>
    <name evidence="2" type="ORF">CLAFUR5_00055</name>
</gene>
<dbReference type="OrthoDB" id="3648311at2759"/>
<dbReference type="Proteomes" id="UP000756132">
    <property type="component" value="Chromosome 1"/>
</dbReference>
<protein>
    <recommendedName>
        <fullName evidence="4">F-box domain-containing protein</fullName>
    </recommendedName>
</protein>
<feature type="region of interest" description="Disordered" evidence="1">
    <location>
        <begin position="106"/>
        <end position="127"/>
    </location>
</feature>
<evidence type="ECO:0000256" key="1">
    <source>
        <dbReference type="SAM" id="MobiDB-lite"/>
    </source>
</evidence>
<dbReference type="RefSeq" id="XP_047756996.1">
    <property type="nucleotide sequence ID" value="XM_047899203.1"/>
</dbReference>
<dbReference type="AlphaFoldDB" id="A0A9Q8P425"/>
<dbReference type="KEGG" id="ffu:CLAFUR5_00055"/>
<organism evidence="2 3">
    <name type="scientific">Passalora fulva</name>
    <name type="common">Tomato leaf mold</name>
    <name type="synonym">Cladosporium fulvum</name>
    <dbReference type="NCBI Taxonomy" id="5499"/>
    <lineage>
        <taxon>Eukaryota</taxon>
        <taxon>Fungi</taxon>
        <taxon>Dikarya</taxon>
        <taxon>Ascomycota</taxon>
        <taxon>Pezizomycotina</taxon>
        <taxon>Dothideomycetes</taxon>
        <taxon>Dothideomycetidae</taxon>
        <taxon>Mycosphaerellales</taxon>
        <taxon>Mycosphaerellaceae</taxon>
        <taxon>Fulvia</taxon>
    </lineage>
</organism>
<dbReference type="EMBL" id="CP090163">
    <property type="protein sequence ID" value="UJO12630.1"/>
    <property type="molecule type" value="Genomic_DNA"/>
</dbReference>